<dbReference type="PANTHER" id="PTHR32075">
    <property type="entry name" value="ISWI CHROMATIN-REMODELING COMPLEX SUBUNIT YPL216W-RELATED"/>
    <property type="match status" value="1"/>
</dbReference>
<dbReference type="PROSITE" id="PS50827">
    <property type="entry name" value="DDT"/>
    <property type="match status" value="1"/>
</dbReference>
<feature type="region of interest" description="Disordered" evidence="4">
    <location>
        <begin position="532"/>
        <end position="551"/>
    </location>
</feature>
<dbReference type="SMART" id="SM00571">
    <property type="entry name" value="DDT"/>
    <property type="match status" value="1"/>
</dbReference>
<evidence type="ECO:0000256" key="3">
    <source>
        <dbReference type="PROSITE-ProRule" id="PRU00475"/>
    </source>
</evidence>
<name>A0A8J2X714_ZYGB2</name>
<evidence type="ECO:0000313" key="7">
    <source>
        <dbReference type="EMBL" id="CDF88239.1"/>
    </source>
</evidence>
<feature type="domain" description="WAC" evidence="6">
    <location>
        <begin position="23"/>
        <end position="131"/>
    </location>
</feature>
<dbReference type="Pfam" id="PF15613">
    <property type="entry name" value="WSD"/>
    <property type="match status" value="1"/>
</dbReference>
<feature type="region of interest" description="Disordered" evidence="4">
    <location>
        <begin position="133"/>
        <end position="163"/>
    </location>
</feature>
<dbReference type="GO" id="GO:0000785">
    <property type="term" value="C:chromatin"/>
    <property type="evidence" value="ECO:0007669"/>
    <property type="project" value="UniProtKB-ARBA"/>
</dbReference>
<feature type="compositionally biased region" description="Basic and acidic residues" evidence="4">
    <location>
        <begin position="269"/>
        <end position="314"/>
    </location>
</feature>
<accession>A0A8J2X714</accession>
<proteinExistence type="predicted"/>
<gene>
    <name evidence="7" type="ORF">BN860_05424g</name>
</gene>
<dbReference type="GO" id="GO:0031509">
    <property type="term" value="P:subtelomeric heterochromatin formation"/>
    <property type="evidence" value="ECO:0007669"/>
    <property type="project" value="TreeGrafter"/>
</dbReference>
<dbReference type="InterPro" id="IPR013136">
    <property type="entry name" value="WSTF_Acf1_Cbp146"/>
</dbReference>
<dbReference type="PANTHER" id="PTHR32075:SF6">
    <property type="entry name" value="ISWI CHROMATIN-REMODELING COMPLEX SUBUNIT YPL216W-RELATED"/>
    <property type="match status" value="1"/>
</dbReference>
<dbReference type="GO" id="GO:0005634">
    <property type="term" value="C:nucleus"/>
    <property type="evidence" value="ECO:0007669"/>
    <property type="project" value="UniProtKB-SubCell"/>
</dbReference>
<evidence type="ECO:0000259" key="6">
    <source>
        <dbReference type="PROSITE" id="PS51136"/>
    </source>
</evidence>
<dbReference type="EMBL" id="HG316455">
    <property type="protein sequence ID" value="CDF88239.1"/>
    <property type="molecule type" value="Genomic_DNA"/>
</dbReference>
<dbReference type="Pfam" id="PF10537">
    <property type="entry name" value="WAC_Acf1_DNA_bd"/>
    <property type="match status" value="1"/>
</dbReference>
<feature type="domain" description="DDT" evidence="5">
    <location>
        <begin position="384"/>
        <end position="444"/>
    </location>
</feature>
<dbReference type="InterPro" id="IPR018501">
    <property type="entry name" value="DDT_dom"/>
</dbReference>
<dbReference type="PROSITE" id="PS51136">
    <property type="entry name" value="WAC"/>
    <property type="match status" value="1"/>
</dbReference>
<protein>
    <submittedName>
        <fullName evidence="7">BN860_05424g1_1</fullName>
    </submittedName>
</protein>
<dbReference type="GO" id="GO:0000781">
    <property type="term" value="C:chromosome, telomeric region"/>
    <property type="evidence" value="ECO:0007669"/>
    <property type="project" value="GOC"/>
</dbReference>
<evidence type="ECO:0000256" key="4">
    <source>
        <dbReference type="SAM" id="MobiDB-lite"/>
    </source>
</evidence>
<reference evidence="8" key="1">
    <citation type="journal article" date="2013" name="Genome Announc.">
        <title>Genome sequence of the food spoilage yeast Zygosaccharomyces bailii CLIB 213(T).</title>
        <authorList>
            <person name="Galeote V."/>
            <person name="Bigey F."/>
            <person name="Devillers H."/>
            <person name="Neuveglise C."/>
            <person name="Dequin S."/>
        </authorList>
    </citation>
    <scope>NUCLEOTIDE SEQUENCE [LARGE SCALE GENOMIC DNA]</scope>
    <source>
        <strain evidence="8">CLIB 213 / ATCC 58445 / CBS 680 / CCRC 21525 / NBRC 1098 / NCYC 1416 / NRRL Y-2227</strain>
    </source>
</reference>
<dbReference type="AlphaFoldDB" id="A0A8J2X714"/>
<evidence type="ECO:0000259" key="5">
    <source>
        <dbReference type="PROSITE" id="PS50827"/>
    </source>
</evidence>
<sequence length="1124" mass="131077">MVLYKRKPIVLPDPRPLPTDLSIYVWHIDETGEWFITYEEYLERLDFYTRHHFTCEITGTSCLTFFEALDSEETEFRYVEDRFPLKLREPVARFLHFNGVKRLDALVEKVYSKFKNDFFPGEVVYLRKNNKDISATSSHQPSPQPEDSNSGAKENGEVTHPQYQRPYVIKEKAQFNATTDPDTGEVIMPAHSKYMLIEEPHGSKSLIADQSQLHRDRTTFTKHLIKCFCKITLKRASSKMGAPWAVKEEYLPMYGLTMDWPPEMLKYKDDEPVTKQENSKGKRKKVDEDLDHQQDDENRKIDDEGKVKNEEETHFVSNKRKKTTEDDKEDSVAQEPAPSGTITSIVEDSVLPYQGSPHIFENLFHYTNFLESVPVNSRLPFKPFRETQKLLQVFQFLTTFGPKLYLSYFNLDQFITSLKCTDPHELKGEVVYVEFVKDGKESSFTEPESDWQRNPGIRQYIRQRNTERIRYHIVKDDPASEDIVDNVNHNGSGLLMECISALLRLFVNENGDWVSLVVEEWLDSKDEEYLEEDNVKSEKREDDKEDSNENSVFDEINETLEKCLNYRNINWAERLSKRQFNNHYWMLIILGIFQDCMHISLYTDIIYELVEKLVPSDISATQLPKQLWRNFCFKLTLDQKLNCIWILVDLISNFSPDVKAAVEESMDLCGQIRSERFRFAKDLKAETSYLNMMQVDLNVLEQAGNRDEAAIESHKERISPQAAKVDQLQKDKQFLDKKLMENDLQRLKTLGLDRYGNRYYWMDLSGIPINVGDDTEELNYHSGRLWIQGPAAAAAQYFLAISSEELNEWKKLTEEMGKVYATRHVFHICRTTNGAYKYVEGENETELCNSDGIINCLIELTPIQKKIIDETPDCLLLSEEQWYSVDRVEDVRRLLDWFDNWGRREHDLLKQFKLIEDTLENVYAVRDKVLHLFTFDDEEEQLLKGLQEYELNDVELNFGAERQEEATNGEKIREKDDEKEEEELEDIAGKIMELDDSSKTRKILNMIRELEVRRDELLAKRQATISAESSGGRALARAEKKRLKNVIDGKLEKQAEILTDLLNHRHFNAMEDAINWKNHLATKILGTPLRKNATDSKKSKNVDTVDAKLKEIMRHTSRISAASG</sequence>
<feature type="region of interest" description="Disordered" evidence="4">
    <location>
        <begin position="269"/>
        <end position="341"/>
    </location>
</feature>
<dbReference type="InterPro" id="IPR028941">
    <property type="entry name" value="WHIM2_dom"/>
</dbReference>
<feature type="compositionally biased region" description="Polar residues" evidence="4">
    <location>
        <begin position="133"/>
        <end position="152"/>
    </location>
</feature>
<organism evidence="7 8">
    <name type="scientific">Zygosaccharomyces bailii (strain CLIB 213 / ATCC 58445 / CBS 680 / BCRC 21525 / NBRC 1098 / NCYC 1416 / NRRL Y-2227)</name>
    <dbReference type="NCBI Taxonomy" id="1333698"/>
    <lineage>
        <taxon>Eukaryota</taxon>
        <taxon>Fungi</taxon>
        <taxon>Dikarya</taxon>
        <taxon>Ascomycota</taxon>
        <taxon>Saccharomycotina</taxon>
        <taxon>Saccharomycetes</taxon>
        <taxon>Saccharomycetales</taxon>
        <taxon>Saccharomycetaceae</taxon>
        <taxon>Zygosaccharomyces</taxon>
    </lineage>
</organism>
<comment type="subcellular location">
    <subcellularLocation>
        <location evidence="1 3">Nucleus</location>
    </subcellularLocation>
</comment>
<keyword evidence="2 3" id="KW-0539">Nucleus</keyword>
<feature type="compositionally biased region" description="Basic and acidic residues" evidence="4">
    <location>
        <begin position="533"/>
        <end position="542"/>
    </location>
</feature>
<dbReference type="Pfam" id="PF02791">
    <property type="entry name" value="DDT"/>
    <property type="match status" value="1"/>
</dbReference>
<evidence type="ECO:0000256" key="1">
    <source>
        <dbReference type="ARBA" id="ARBA00004123"/>
    </source>
</evidence>
<evidence type="ECO:0000256" key="2">
    <source>
        <dbReference type="ARBA" id="ARBA00023242"/>
    </source>
</evidence>
<dbReference type="Proteomes" id="UP000019375">
    <property type="component" value="Unassembled WGS sequence"/>
</dbReference>
<keyword evidence="8" id="KW-1185">Reference proteome</keyword>
<dbReference type="OrthoDB" id="332390at2759"/>
<evidence type="ECO:0000313" key="8">
    <source>
        <dbReference type="Proteomes" id="UP000019375"/>
    </source>
</evidence>